<evidence type="ECO:0000313" key="2">
    <source>
        <dbReference type="EMBL" id="ABA87284.1"/>
    </source>
</evidence>
<dbReference type="Proteomes" id="UP000002534">
    <property type="component" value="Chromosome"/>
</dbReference>
<keyword evidence="3" id="KW-1185">Reference proteome</keyword>
<gene>
    <name evidence="2" type="ordered locus">Pcar_0021</name>
</gene>
<dbReference type="OrthoDB" id="9808097at2"/>
<protein>
    <submittedName>
        <fullName evidence="2">NifU-like domain protein</fullName>
    </submittedName>
</protein>
<evidence type="ECO:0000313" key="3">
    <source>
        <dbReference type="Proteomes" id="UP000002534"/>
    </source>
</evidence>
<dbReference type="InterPro" id="IPR002871">
    <property type="entry name" value="NIF_FeS_clus_asmbl_NifU_N"/>
</dbReference>
<dbReference type="PANTHER" id="PTHR10093">
    <property type="entry name" value="IRON-SULFUR CLUSTER ASSEMBLY ENZYME NIFU HOMOLOG"/>
    <property type="match status" value="1"/>
</dbReference>
<proteinExistence type="predicted"/>
<dbReference type="AlphaFoldDB" id="Q3A8K8"/>
<reference evidence="3" key="1">
    <citation type="submission" date="2005-10" db="EMBL/GenBank/DDBJ databases">
        <title>Complete sequence of Pelobacter carbinolicus DSM 2380.</title>
        <authorList>
            <person name="Copeland A."/>
            <person name="Lucas S."/>
            <person name="Lapidus A."/>
            <person name="Barry K."/>
            <person name="Detter J.C."/>
            <person name="Glavina T."/>
            <person name="Hammon N."/>
            <person name="Israni S."/>
            <person name="Pitluck S."/>
            <person name="Chertkov O."/>
            <person name="Schmutz J."/>
            <person name="Larimer F."/>
            <person name="Land M."/>
            <person name="Kyrpides N."/>
            <person name="Ivanova N."/>
            <person name="Richardson P."/>
        </authorList>
    </citation>
    <scope>NUCLEOTIDE SEQUENCE [LARGE SCALE GENOMIC DNA]</scope>
    <source>
        <strain evidence="3">DSM 2380 / NBRC 103641 / GraBd1</strain>
    </source>
</reference>
<dbReference type="Gene3D" id="3.90.1010.10">
    <property type="match status" value="1"/>
</dbReference>
<reference evidence="2 3" key="2">
    <citation type="journal article" date="2012" name="BMC Genomics">
        <title>The genome of Pelobacter carbinolicus reveals surprising metabolic capabilities and physiological features.</title>
        <authorList>
            <person name="Aklujkar M."/>
            <person name="Haveman S.A."/>
            <person name="Didonato R.Jr."/>
            <person name="Chertkov O."/>
            <person name="Han C.S."/>
            <person name="Land M.L."/>
            <person name="Brown P."/>
            <person name="Lovley D.R."/>
        </authorList>
    </citation>
    <scope>NUCLEOTIDE SEQUENCE [LARGE SCALE GENOMIC DNA]</scope>
    <source>
        <strain evidence="3">DSM 2380 / NBRC 103641 / GraBd1</strain>
    </source>
</reference>
<dbReference type="EMBL" id="CP000142">
    <property type="protein sequence ID" value="ABA87284.1"/>
    <property type="molecule type" value="Genomic_DNA"/>
</dbReference>
<dbReference type="STRING" id="338963.Pcar_0021"/>
<organism evidence="2 3">
    <name type="scientific">Syntrophotalea carbinolica (strain DSM 2380 / NBRC 103641 / GraBd1)</name>
    <name type="common">Pelobacter carbinolicus</name>
    <dbReference type="NCBI Taxonomy" id="338963"/>
    <lineage>
        <taxon>Bacteria</taxon>
        <taxon>Pseudomonadati</taxon>
        <taxon>Thermodesulfobacteriota</taxon>
        <taxon>Desulfuromonadia</taxon>
        <taxon>Desulfuromonadales</taxon>
        <taxon>Syntrophotaleaceae</taxon>
        <taxon>Syntrophotalea</taxon>
    </lineage>
</organism>
<name>Q3A8K8_SYNC1</name>
<dbReference type="SUPFAM" id="SSF82649">
    <property type="entry name" value="SufE/NifU"/>
    <property type="match status" value="1"/>
</dbReference>
<evidence type="ECO:0000259" key="1">
    <source>
        <dbReference type="Pfam" id="PF01592"/>
    </source>
</evidence>
<dbReference type="eggNOG" id="COG0822">
    <property type="taxonomic scope" value="Bacteria"/>
</dbReference>
<dbReference type="GO" id="GO:0005506">
    <property type="term" value="F:iron ion binding"/>
    <property type="evidence" value="ECO:0007669"/>
    <property type="project" value="InterPro"/>
</dbReference>
<dbReference type="Pfam" id="PF01592">
    <property type="entry name" value="NifU_N"/>
    <property type="match status" value="1"/>
</dbReference>
<accession>Q3A8K8</accession>
<dbReference type="GO" id="GO:0016226">
    <property type="term" value="P:iron-sulfur cluster assembly"/>
    <property type="evidence" value="ECO:0007669"/>
    <property type="project" value="InterPro"/>
</dbReference>
<dbReference type="CDD" id="cd06664">
    <property type="entry name" value="IscU_like"/>
    <property type="match status" value="1"/>
</dbReference>
<dbReference type="GO" id="GO:0051536">
    <property type="term" value="F:iron-sulfur cluster binding"/>
    <property type="evidence" value="ECO:0007669"/>
    <property type="project" value="InterPro"/>
</dbReference>
<dbReference type="RefSeq" id="WP_011339668.1">
    <property type="nucleotide sequence ID" value="NC_007498.2"/>
</dbReference>
<sequence>MYSKQVMEHFTRPRNVGYIDNPSVAIQYGDPTCGDCLLVFLLIEEDVIRDMKYKVLGCAAAIATASITSEMAIGRTLEQAMELTEKEVAVALGGLPPQKMHCSNLAVGALKAALRVYLAGDNPPDAVVSARGRASNHPPESDC</sequence>
<dbReference type="KEGG" id="pca:Pcar_0021"/>
<dbReference type="HOGENOM" id="CLU_079283_5_1_7"/>
<feature type="domain" description="NIF system FeS cluster assembly NifU N-terminal" evidence="1">
    <location>
        <begin position="1"/>
        <end position="119"/>
    </location>
</feature>